<reference evidence="5 6" key="1">
    <citation type="submission" date="2017-09" db="EMBL/GenBank/DDBJ databases">
        <authorList>
            <person name="Ehlers B."/>
            <person name="Leendertz F.H."/>
        </authorList>
    </citation>
    <scope>NUCLEOTIDE SEQUENCE [LARGE SCALE GENOMIC DNA]</scope>
    <source>
        <strain evidence="5 6">CGMCC 1.12662</strain>
    </source>
</reference>
<evidence type="ECO:0000313" key="4">
    <source>
        <dbReference type="EMBL" id="PJE31095.1"/>
    </source>
</evidence>
<dbReference type="Proteomes" id="UP000231702">
    <property type="component" value="Unassembled WGS sequence"/>
</dbReference>
<reference evidence="4 7" key="2">
    <citation type="journal article" date="2018" name="Int. J. Syst. Evol. Microbiol.">
        <title>Pseudooceanicola lipolyticus sp. nov., a marine alphaproteobacterium, reclassification of Oceanicola flagellatus as Pseudooceanicola flagellatus comb. nov. and emended description of the genus Pseudooceanicola.</title>
        <authorList>
            <person name="Huang M.-M."/>
            <person name="Guo L.-L."/>
            <person name="Wu Y.-H."/>
            <person name="Lai Q.-L."/>
            <person name="Shao Z.-Z."/>
            <person name="Wang C.-S."/>
            <person name="Wu M."/>
            <person name="Xu X.-W."/>
        </authorList>
    </citation>
    <scope>NUCLEOTIDE SEQUENCE [LARGE SCALE GENOMIC DNA]</scope>
    <source>
        <strain evidence="4 7">Ar-45</strain>
    </source>
</reference>
<evidence type="ECO:0000313" key="6">
    <source>
        <dbReference type="Proteomes" id="UP000231655"/>
    </source>
</evidence>
<dbReference type="InterPro" id="IPR002347">
    <property type="entry name" value="SDR_fam"/>
</dbReference>
<evidence type="ECO:0000313" key="7">
    <source>
        <dbReference type="Proteomes" id="UP000231702"/>
    </source>
</evidence>
<sequence length="253" mass="25862">MMNLEGKVALVTGGNGGIGLAMASALADAGATLAIVGRSPDKNAAAVAALARPGAPEPVAIVGDMTDEESVAETLAEVVRRFGGLDILLNNAGSNDRKLPQDYSLAEWNRLISSNLTSAFLVSQAAYPLMVARGGGKIVNIGSLMSVFGSPKSAPYAAAKGGVVQLTKSLATAWAGDNIQVNALLPGWIDTDMTVMAREQVSDLNERVLSRTPAGRWGRPEDLAGAALFLCSGASDFVTGIGLPVDGGYSCSA</sequence>
<dbReference type="AlphaFoldDB" id="A0A285JE67"/>
<dbReference type="SMART" id="SM00822">
    <property type="entry name" value="PKS_KR"/>
    <property type="match status" value="1"/>
</dbReference>
<dbReference type="PRINTS" id="PR00081">
    <property type="entry name" value="GDHRDH"/>
</dbReference>
<organism evidence="5 6">
    <name type="scientific">Pseudooceanicola antarcticus</name>
    <dbReference type="NCBI Taxonomy" id="1247613"/>
    <lineage>
        <taxon>Bacteria</taxon>
        <taxon>Pseudomonadati</taxon>
        <taxon>Pseudomonadota</taxon>
        <taxon>Alphaproteobacteria</taxon>
        <taxon>Rhodobacterales</taxon>
        <taxon>Paracoccaceae</taxon>
        <taxon>Pseudooceanicola</taxon>
    </lineage>
</organism>
<evidence type="ECO:0000259" key="3">
    <source>
        <dbReference type="SMART" id="SM00822"/>
    </source>
</evidence>
<dbReference type="Gene3D" id="3.40.50.720">
    <property type="entry name" value="NAD(P)-binding Rossmann-like Domain"/>
    <property type="match status" value="1"/>
</dbReference>
<dbReference type="InterPro" id="IPR057326">
    <property type="entry name" value="KR_dom"/>
</dbReference>
<dbReference type="EMBL" id="PGTD01000011">
    <property type="protein sequence ID" value="PJE31095.1"/>
    <property type="molecule type" value="Genomic_DNA"/>
</dbReference>
<dbReference type="Proteomes" id="UP000231655">
    <property type="component" value="Unassembled WGS sequence"/>
</dbReference>
<dbReference type="Pfam" id="PF13561">
    <property type="entry name" value="adh_short_C2"/>
    <property type="match status" value="1"/>
</dbReference>
<evidence type="ECO:0000313" key="5">
    <source>
        <dbReference type="EMBL" id="SNY58562.1"/>
    </source>
</evidence>
<dbReference type="RefSeq" id="WP_097147259.1">
    <property type="nucleotide sequence ID" value="NZ_OBEA01000008.1"/>
</dbReference>
<dbReference type="InterPro" id="IPR036291">
    <property type="entry name" value="NAD(P)-bd_dom_sf"/>
</dbReference>
<comment type="similarity">
    <text evidence="1">Belongs to the short-chain dehydrogenases/reductases (SDR) family.</text>
</comment>
<dbReference type="PANTHER" id="PTHR42760">
    <property type="entry name" value="SHORT-CHAIN DEHYDROGENASES/REDUCTASES FAMILY MEMBER"/>
    <property type="match status" value="1"/>
</dbReference>
<dbReference type="EMBL" id="OBEA01000008">
    <property type="protein sequence ID" value="SNY58562.1"/>
    <property type="molecule type" value="Genomic_DNA"/>
</dbReference>
<evidence type="ECO:0000256" key="2">
    <source>
        <dbReference type="ARBA" id="ARBA00023002"/>
    </source>
</evidence>
<accession>A0A285JE67</accession>
<dbReference type="OrthoDB" id="9796652at2"/>
<gene>
    <name evidence="4" type="ORF">CVM39_04710</name>
    <name evidence="5" type="ORF">SAMN06297129_3566</name>
</gene>
<dbReference type="PRINTS" id="PR00080">
    <property type="entry name" value="SDRFAMILY"/>
</dbReference>
<dbReference type="PANTHER" id="PTHR42760:SF5">
    <property type="entry name" value="2-DEHYDRO-3-DEOXY-D-GLUCONATE 5-DEHYDROGENASE"/>
    <property type="match status" value="1"/>
</dbReference>
<dbReference type="NCBIfam" id="NF005559">
    <property type="entry name" value="PRK07231.1"/>
    <property type="match status" value="1"/>
</dbReference>
<dbReference type="PROSITE" id="PS00061">
    <property type="entry name" value="ADH_SHORT"/>
    <property type="match status" value="1"/>
</dbReference>
<evidence type="ECO:0000256" key="1">
    <source>
        <dbReference type="ARBA" id="ARBA00006484"/>
    </source>
</evidence>
<keyword evidence="7" id="KW-1185">Reference proteome</keyword>
<dbReference type="GO" id="GO:0016616">
    <property type="term" value="F:oxidoreductase activity, acting on the CH-OH group of donors, NAD or NADP as acceptor"/>
    <property type="evidence" value="ECO:0007669"/>
    <property type="project" value="TreeGrafter"/>
</dbReference>
<name>A0A285JE67_9RHOB</name>
<keyword evidence="2" id="KW-0560">Oxidoreductase</keyword>
<feature type="domain" description="Ketoreductase" evidence="3">
    <location>
        <begin position="7"/>
        <end position="191"/>
    </location>
</feature>
<dbReference type="InterPro" id="IPR020904">
    <property type="entry name" value="Sc_DH/Rdtase_CS"/>
</dbReference>
<protein>
    <submittedName>
        <fullName evidence="5">2-deoxy-D-gluconate 3-dehydrogenase</fullName>
    </submittedName>
    <submittedName>
        <fullName evidence="4">3-oxoacyl-ACP reductase</fullName>
    </submittedName>
</protein>
<proteinExistence type="inferred from homology"/>
<dbReference type="SUPFAM" id="SSF51735">
    <property type="entry name" value="NAD(P)-binding Rossmann-fold domains"/>
    <property type="match status" value="1"/>
</dbReference>
<dbReference type="FunFam" id="3.40.50.720:FF:000084">
    <property type="entry name" value="Short-chain dehydrogenase reductase"/>
    <property type="match status" value="1"/>
</dbReference>